<proteinExistence type="predicted"/>
<evidence type="ECO:0000313" key="2">
    <source>
        <dbReference type="EMBL" id="TFK19331.1"/>
    </source>
</evidence>
<name>A0A5C3KGS3_COPMA</name>
<reference evidence="2 3" key="1">
    <citation type="journal article" date="2019" name="Nat. Ecol. Evol.">
        <title>Megaphylogeny resolves global patterns of mushroom evolution.</title>
        <authorList>
            <person name="Varga T."/>
            <person name="Krizsan K."/>
            <person name="Foldi C."/>
            <person name="Dima B."/>
            <person name="Sanchez-Garcia M."/>
            <person name="Sanchez-Ramirez S."/>
            <person name="Szollosi G.J."/>
            <person name="Szarkandi J.G."/>
            <person name="Papp V."/>
            <person name="Albert L."/>
            <person name="Andreopoulos W."/>
            <person name="Angelini C."/>
            <person name="Antonin V."/>
            <person name="Barry K.W."/>
            <person name="Bougher N.L."/>
            <person name="Buchanan P."/>
            <person name="Buyck B."/>
            <person name="Bense V."/>
            <person name="Catcheside P."/>
            <person name="Chovatia M."/>
            <person name="Cooper J."/>
            <person name="Damon W."/>
            <person name="Desjardin D."/>
            <person name="Finy P."/>
            <person name="Geml J."/>
            <person name="Haridas S."/>
            <person name="Hughes K."/>
            <person name="Justo A."/>
            <person name="Karasinski D."/>
            <person name="Kautmanova I."/>
            <person name="Kiss B."/>
            <person name="Kocsube S."/>
            <person name="Kotiranta H."/>
            <person name="LaButti K.M."/>
            <person name="Lechner B.E."/>
            <person name="Liimatainen K."/>
            <person name="Lipzen A."/>
            <person name="Lukacs Z."/>
            <person name="Mihaltcheva S."/>
            <person name="Morgado L.N."/>
            <person name="Niskanen T."/>
            <person name="Noordeloos M.E."/>
            <person name="Ohm R.A."/>
            <person name="Ortiz-Santana B."/>
            <person name="Ovrebo C."/>
            <person name="Racz N."/>
            <person name="Riley R."/>
            <person name="Savchenko A."/>
            <person name="Shiryaev A."/>
            <person name="Soop K."/>
            <person name="Spirin V."/>
            <person name="Szebenyi C."/>
            <person name="Tomsovsky M."/>
            <person name="Tulloss R.E."/>
            <person name="Uehling J."/>
            <person name="Grigoriev I.V."/>
            <person name="Vagvolgyi C."/>
            <person name="Papp T."/>
            <person name="Martin F.M."/>
            <person name="Miettinen O."/>
            <person name="Hibbett D.S."/>
            <person name="Nagy L.G."/>
        </authorList>
    </citation>
    <scope>NUCLEOTIDE SEQUENCE [LARGE SCALE GENOMIC DNA]</scope>
    <source>
        <strain evidence="2 3">CBS 121175</strain>
    </source>
</reference>
<keyword evidence="3" id="KW-1185">Reference proteome</keyword>
<protein>
    <submittedName>
        <fullName evidence="2">Uncharacterized protein</fullName>
    </submittedName>
</protein>
<feature type="chain" id="PRO_5022799845" evidence="1">
    <location>
        <begin position="22"/>
        <end position="146"/>
    </location>
</feature>
<evidence type="ECO:0000256" key="1">
    <source>
        <dbReference type="SAM" id="SignalP"/>
    </source>
</evidence>
<feature type="signal peptide" evidence="1">
    <location>
        <begin position="1"/>
        <end position="21"/>
    </location>
</feature>
<evidence type="ECO:0000313" key="3">
    <source>
        <dbReference type="Proteomes" id="UP000307440"/>
    </source>
</evidence>
<organism evidence="2 3">
    <name type="scientific">Coprinopsis marcescibilis</name>
    <name type="common">Agaric fungus</name>
    <name type="synonym">Psathyrella marcescibilis</name>
    <dbReference type="NCBI Taxonomy" id="230819"/>
    <lineage>
        <taxon>Eukaryota</taxon>
        <taxon>Fungi</taxon>
        <taxon>Dikarya</taxon>
        <taxon>Basidiomycota</taxon>
        <taxon>Agaricomycotina</taxon>
        <taxon>Agaricomycetes</taxon>
        <taxon>Agaricomycetidae</taxon>
        <taxon>Agaricales</taxon>
        <taxon>Agaricineae</taxon>
        <taxon>Psathyrellaceae</taxon>
        <taxon>Coprinopsis</taxon>
    </lineage>
</organism>
<dbReference type="AlphaFoldDB" id="A0A5C3KGS3"/>
<sequence>MSIRVLTAVLVAATVLQTASALPCMRGASRGRAEKRDIAITEGLETRAEGIEAAATLEARALPEQVEVRSLAVEPLQVDARELPESIFDLDAREIDDIVEELQARFLDIDLEDLAERDFFDDLSEREFIDDLLEEREFYEIMDELD</sequence>
<dbReference type="Proteomes" id="UP000307440">
    <property type="component" value="Unassembled WGS sequence"/>
</dbReference>
<dbReference type="EMBL" id="ML210346">
    <property type="protein sequence ID" value="TFK19331.1"/>
    <property type="molecule type" value="Genomic_DNA"/>
</dbReference>
<accession>A0A5C3KGS3</accession>
<gene>
    <name evidence="2" type="ORF">FA15DRAFT_697588</name>
</gene>
<keyword evidence="1" id="KW-0732">Signal</keyword>